<protein>
    <submittedName>
        <fullName evidence="2">Uncharacterized protein</fullName>
    </submittedName>
</protein>
<gene>
    <name evidence="2" type="ORF">MPLG2_0858</name>
</gene>
<dbReference type="AlphaFoldDB" id="A0A2N9JER7"/>
<proteinExistence type="predicted"/>
<evidence type="ECO:0000256" key="1">
    <source>
        <dbReference type="SAM" id="MobiDB-lite"/>
    </source>
</evidence>
<dbReference type="Proteomes" id="UP000238164">
    <property type="component" value="Chromosome 1"/>
</dbReference>
<dbReference type="RefSeq" id="WP_105185020.1">
    <property type="nucleotide sequence ID" value="NZ_BAAAGO010000041.1"/>
</dbReference>
<dbReference type="KEGG" id="mgg:MPLG2_0858"/>
<dbReference type="EMBL" id="LT985188">
    <property type="protein sequence ID" value="SPD85894.1"/>
    <property type="molecule type" value="Genomic_DNA"/>
</dbReference>
<organism evidence="2 3">
    <name type="scientific">Micropruina glycogenica</name>
    <dbReference type="NCBI Taxonomy" id="75385"/>
    <lineage>
        <taxon>Bacteria</taxon>
        <taxon>Bacillati</taxon>
        <taxon>Actinomycetota</taxon>
        <taxon>Actinomycetes</taxon>
        <taxon>Propionibacteriales</taxon>
        <taxon>Nocardioidaceae</taxon>
        <taxon>Micropruina</taxon>
    </lineage>
</organism>
<reference evidence="2 3" key="1">
    <citation type="submission" date="2018-02" db="EMBL/GenBank/DDBJ databases">
        <authorList>
            <person name="Cohen D.B."/>
            <person name="Kent A.D."/>
        </authorList>
    </citation>
    <scope>NUCLEOTIDE SEQUENCE [LARGE SCALE GENOMIC DNA]</scope>
    <source>
        <strain evidence="2">1</strain>
    </source>
</reference>
<sequence>MTGEANPVVVAGVHLADLPTERDDLWDFADAWINAHGAAMDTWDREHAWAAIVSAINPDWVVGLTERRRLQNRDERDRILATLAHHRAHQAAQETWPAPLPSRPYPVNRSGSCSKAN</sequence>
<keyword evidence="3" id="KW-1185">Reference proteome</keyword>
<evidence type="ECO:0000313" key="3">
    <source>
        <dbReference type="Proteomes" id="UP000238164"/>
    </source>
</evidence>
<feature type="region of interest" description="Disordered" evidence="1">
    <location>
        <begin position="89"/>
        <end position="117"/>
    </location>
</feature>
<evidence type="ECO:0000313" key="2">
    <source>
        <dbReference type="EMBL" id="SPD85894.1"/>
    </source>
</evidence>
<accession>A0A2N9JER7</accession>
<name>A0A2N9JER7_9ACTN</name>